<protein>
    <submittedName>
        <fullName evidence="6">Methyltransferase type 11</fullName>
    </submittedName>
</protein>
<dbReference type="AlphaFoldDB" id="S7UQ15"/>
<keyword evidence="1 6" id="KW-0489">Methyltransferase</keyword>
<dbReference type="GO" id="GO:0032259">
    <property type="term" value="P:methylation"/>
    <property type="evidence" value="ECO:0007669"/>
    <property type="project" value="UniProtKB-KW"/>
</dbReference>
<evidence type="ECO:0000256" key="4">
    <source>
        <dbReference type="SAM" id="MobiDB-lite"/>
    </source>
</evidence>
<dbReference type="Proteomes" id="UP000014975">
    <property type="component" value="Unassembled WGS sequence"/>
</dbReference>
<dbReference type="Pfam" id="PF08241">
    <property type="entry name" value="Methyltransf_11"/>
    <property type="match status" value="1"/>
</dbReference>
<dbReference type="InterPro" id="IPR029063">
    <property type="entry name" value="SAM-dependent_MTases_sf"/>
</dbReference>
<dbReference type="PATRIC" id="fig|1121439.3.peg.49"/>
<evidence type="ECO:0000259" key="5">
    <source>
        <dbReference type="Pfam" id="PF08241"/>
    </source>
</evidence>
<dbReference type="CDD" id="cd02440">
    <property type="entry name" value="AdoMet_MTases"/>
    <property type="match status" value="1"/>
</dbReference>
<keyword evidence="3" id="KW-0949">S-adenosyl-L-methionine</keyword>
<gene>
    <name evidence="6" type="ORF">dsat_1667</name>
</gene>
<feature type="domain" description="Methyltransferase type 11" evidence="5">
    <location>
        <begin position="69"/>
        <end position="157"/>
    </location>
</feature>
<comment type="caution">
    <text evidence="6">The sequence shown here is derived from an EMBL/GenBank/DDBJ whole genome shotgun (WGS) entry which is preliminary data.</text>
</comment>
<sequence length="275" mass="30608">MVKSARQRYTSPENARDPEHDFAMQHDDAFAARYDAWFATPEGKVAFEREKALLADLVSAWPRRGQRLLEIGCGTGMFLECFYEWGFDVDGVDPSAAMLKGARARMGKRADLRLGHAEHLPMDDKEYDYVTLITALEFCEDPEAAMREAVRVARKGVLVGFLNRRSFYALSTRCSCLCGDKGHVSSMRAARWFSLRDVVRLFANAAGKKPRRARSVLPGPPATWREGLPFRLLNHPLYPGWLGGFCAVRFDLVGDKPLTPLAAFTTEASPSGGSA</sequence>
<feature type="region of interest" description="Disordered" evidence="4">
    <location>
        <begin position="1"/>
        <end position="21"/>
    </location>
</feature>
<evidence type="ECO:0000256" key="1">
    <source>
        <dbReference type="ARBA" id="ARBA00022603"/>
    </source>
</evidence>
<dbReference type="SUPFAM" id="SSF53335">
    <property type="entry name" value="S-adenosyl-L-methionine-dependent methyltransferases"/>
    <property type="match status" value="1"/>
</dbReference>
<dbReference type="EMBL" id="ATHI01000001">
    <property type="protein sequence ID" value="EPR36139.1"/>
    <property type="molecule type" value="Genomic_DNA"/>
</dbReference>
<evidence type="ECO:0000256" key="2">
    <source>
        <dbReference type="ARBA" id="ARBA00022679"/>
    </source>
</evidence>
<evidence type="ECO:0000313" key="6">
    <source>
        <dbReference type="EMBL" id="EPR36139.1"/>
    </source>
</evidence>
<name>S7UQ15_9BACT</name>
<reference evidence="6 7" key="1">
    <citation type="journal article" date="2013" name="Genome Announc.">
        <title>Draft genome sequences for three mercury-methylating, sulfate-reducing bacteria.</title>
        <authorList>
            <person name="Brown S.D."/>
            <person name="Hurt R.A.Jr."/>
            <person name="Gilmour C.C."/>
            <person name="Elias D.A."/>
        </authorList>
    </citation>
    <scope>NUCLEOTIDE SEQUENCE [LARGE SCALE GENOMIC DNA]</scope>
    <source>
        <strain evidence="6 7">DSM 16529</strain>
    </source>
</reference>
<dbReference type="PANTHER" id="PTHR43464">
    <property type="entry name" value="METHYLTRANSFERASE"/>
    <property type="match status" value="1"/>
</dbReference>
<dbReference type="InterPro" id="IPR013216">
    <property type="entry name" value="Methyltransf_11"/>
</dbReference>
<dbReference type="GO" id="GO:0008757">
    <property type="term" value="F:S-adenosylmethionine-dependent methyltransferase activity"/>
    <property type="evidence" value="ECO:0007669"/>
    <property type="project" value="InterPro"/>
</dbReference>
<keyword evidence="2 6" id="KW-0808">Transferase</keyword>
<proteinExistence type="predicted"/>
<evidence type="ECO:0000256" key="3">
    <source>
        <dbReference type="ARBA" id="ARBA00022691"/>
    </source>
</evidence>
<dbReference type="STRING" id="1121439.dsat_1667"/>
<evidence type="ECO:0000313" key="7">
    <source>
        <dbReference type="Proteomes" id="UP000014975"/>
    </source>
</evidence>
<dbReference type="eggNOG" id="COG2226">
    <property type="taxonomic scope" value="Bacteria"/>
</dbReference>
<accession>S7UQ15</accession>
<keyword evidence="7" id="KW-1185">Reference proteome</keyword>
<organism evidence="6 7">
    <name type="scientific">Alkalidesulfovibrio alkalitolerans DSM 16529</name>
    <dbReference type="NCBI Taxonomy" id="1121439"/>
    <lineage>
        <taxon>Bacteria</taxon>
        <taxon>Pseudomonadati</taxon>
        <taxon>Thermodesulfobacteriota</taxon>
        <taxon>Desulfovibrionia</taxon>
        <taxon>Desulfovibrionales</taxon>
        <taxon>Desulfovibrionaceae</taxon>
        <taxon>Alkalidesulfovibrio</taxon>
    </lineage>
</organism>
<dbReference type="PANTHER" id="PTHR43464:SF19">
    <property type="entry name" value="UBIQUINONE BIOSYNTHESIS O-METHYLTRANSFERASE, MITOCHONDRIAL"/>
    <property type="match status" value="1"/>
</dbReference>
<dbReference type="Gene3D" id="3.40.50.150">
    <property type="entry name" value="Vaccinia Virus protein VP39"/>
    <property type="match status" value="1"/>
</dbReference>